<sequence>EASKKYCTSQSNITINKAMICFMGCSIDICKMPNKLIKIGYKFHYLADHGYVWDFWPQSDTKDRYNSLPPSATQPTPTIAFNLYTDNYYTTLDPLSNLHLIGIGGCRTTRKDWTGYPVALKVPENSQIKVEYYFITGTINWGVTTILWFDNILVSLMTTIHSLVS</sequence>
<evidence type="ECO:0000313" key="2">
    <source>
        <dbReference type="EMBL" id="RPA93189.1"/>
    </source>
</evidence>
<evidence type="ECO:0000313" key="3">
    <source>
        <dbReference type="Proteomes" id="UP000276215"/>
    </source>
</evidence>
<proteinExistence type="predicted"/>
<dbReference type="AlphaFoldDB" id="A0A3N4J4E6"/>
<protein>
    <recommendedName>
        <fullName evidence="1">PiggyBac transposable element-derived protein domain-containing protein</fullName>
    </recommendedName>
</protein>
<dbReference type="InterPro" id="IPR029526">
    <property type="entry name" value="PGBD"/>
</dbReference>
<gene>
    <name evidence="2" type="ORF">L873DRAFT_1706522</name>
</gene>
<evidence type="ECO:0000259" key="1">
    <source>
        <dbReference type="Pfam" id="PF13843"/>
    </source>
</evidence>
<name>A0A3N4J4E6_9PEZI</name>
<reference evidence="2 3" key="1">
    <citation type="journal article" date="2018" name="Nat. Ecol. Evol.">
        <title>Pezizomycetes genomes reveal the molecular basis of ectomycorrhizal truffle lifestyle.</title>
        <authorList>
            <person name="Murat C."/>
            <person name="Payen T."/>
            <person name="Noel B."/>
            <person name="Kuo A."/>
            <person name="Morin E."/>
            <person name="Chen J."/>
            <person name="Kohler A."/>
            <person name="Krizsan K."/>
            <person name="Balestrini R."/>
            <person name="Da Silva C."/>
            <person name="Montanini B."/>
            <person name="Hainaut M."/>
            <person name="Levati E."/>
            <person name="Barry K.W."/>
            <person name="Belfiori B."/>
            <person name="Cichocki N."/>
            <person name="Clum A."/>
            <person name="Dockter R.B."/>
            <person name="Fauchery L."/>
            <person name="Guy J."/>
            <person name="Iotti M."/>
            <person name="Le Tacon F."/>
            <person name="Lindquist E.A."/>
            <person name="Lipzen A."/>
            <person name="Malagnac F."/>
            <person name="Mello A."/>
            <person name="Molinier V."/>
            <person name="Miyauchi S."/>
            <person name="Poulain J."/>
            <person name="Riccioni C."/>
            <person name="Rubini A."/>
            <person name="Sitrit Y."/>
            <person name="Splivallo R."/>
            <person name="Traeger S."/>
            <person name="Wang M."/>
            <person name="Zifcakova L."/>
            <person name="Wipf D."/>
            <person name="Zambonelli A."/>
            <person name="Paolocci F."/>
            <person name="Nowrousian M."/>
            <person name="Ottonello S."/>
            <person name="Baldrian P."/>
            <person name="Spatafora J.W."/>
            <person name="Henrissat B."/>
            <person name="Nagy L.G."/>
            <person name="Aury J.M."/>
            <person name="Wincker P."/>
            <person name="Grigoriev I.V."/>
            <person name="Bonfante P."/>
            <person name="Martin F.M."/>
        </authorList>
    </citation>
    <scope>NUCLEOTIDE SEQUENCE [LARGE SCALE GENOMIC DNA]</scope>
    <source>
        <strain evidence="2 3">120613-1</strain>
    </source>
</reference>
<dbReference type="STRING" id="1336337.A0A3N4J4E6"/>
<feature type="non-terminal residue" evidence="2">
    <location>
        <position position="1"/>
    </location>
</feature>
<accession>A0A3N4J4E6</accession>
<keyword evidence="3" id="KW-1185">Reference proteome</keyword>
<dbReference type="OrthoDB" id="2423798at2759"/>
<dbReference type="EMBL" id="ML120458">
    <property type="protein sequence ID" value="RPA93189.1"/>
    <property type="molecule type" value="Genomic_DNA"/>
</dbReference>
<feature type="domain" description="PiggyBac transposable element-derived protein" evidence="1">
    <location>
        <begin position="3"/>
        <end position="162"/>
    </location>
</feature>
<organism evidence="2 3">
    <name type="scientific">Choiromyces venosus 120613-1</name>
    <dbReference type="NCBI Taxonomy" id="1336337"/>
    <lineage>
        <taxon>Eukaryota</taxon>
        <taxon>Fungi</taxon>
        <taxon>Dikarya</taxon>
        <taxon>Ascomycota</taxon>
        <taxon>Pezizomycotina</taxon>
        <taxon>Pezizomycetes</taxon>
        <taxon>Pezizales</taxon>
        <taxon>Tuberaceae</taxon>
        <taxon>Choiromyces</taxon>
    </lineage>
</organism>
<dbReference type="Pfam" id="PF13843">
    <property type="entry name" value="DDE_Tnp_1_7"/>
    <property type="match status" value="1"/>
</dbReference>
<dbReference type="Proteomes" id="UP000276215">
    <property type="component" value="Unassembled WGS sequence"/>
</dbReference>